<gene>
    <name evidence="10" type="ORF">NEZAVI_LOCUS12042</name>
</gene>
<comment type="subcellular location">
    <subcellularLocation>
        <location evidence="1">Nucleus</location>
        <location evidence="1">Nucleoplasm</location>
    </subcellularLocation>
</comment>
<keyword evidence="3" id="KW-0479">Metal-binding</keyword>
<feature type="non-terminal residue" evidence="10">
    <location>
        <position position="1"/>
    </location>
</feature>
<evidence type="ECO:0000256" key="1">
    <source>
        <dbReference type="ARBA" id="ARBA00004642"/>
    </source>
</evidence>
<evidence type="ECO:0000256" key="5">
    <source>
        <dbReference type="ARBA" id="ARBA00022833"/>
    </source>
</evidence>
<feature type="non-terminal residue" evidence="10">
    <location>
        <position position="337"/>
    </location>
</feature>
<protein>
    <recommendedName>
        <fullName evidence="9">CCHC-type domain-containing protein</fullName>
    </recommendedName>
</protein>
<sequence>MEEDSQLFQISAAPDVADVGVPIYNVDLVYDINSNPDDEEKPKRAKSSKNCCWNCGGDGHSIRDCKLPHDGRRISQNKAKFATRFEFKRYHVDNKKKVFPNLAPGVISDKLREALGINKDQLPPYIYRMRSLGYPPGWLLNAKTDYSGIEMFDSEGNRIPNADEEEGEIGFPAERISYDESKIITYPGFNTWPEPGCKDETMKYSAPEMSIYQSKEEFIKSLKNLTSSVSYNTGMMWKDKVAKMRDETDMEIEETDDINLLPDDKKCTFIPPLPDDCPPPPPPPADGDIDTLAEKCEIDKVESSMSDEKSSGNDDSLSTLNTSMDTPGSTHGKIKSI</sequence>
<keyword evidence="4 7" id="KW-0863">Zinc-finger</keyword>
<keyword evidence="11" id="KW-1185">Reference proteome</keyword>
<keyword evidence="6" id="KW-0539">Nucleus</keyword>
<evidence type="ECO:0000313" key="10">
    <source>
        <dbReference type="EMBL" id="CAH1403432.1"/>
    </source>
</evidence>
<dbReference type="OrthoDB" id="8026949at2759"/>
<dbReference type="EMBL" id="OV725081">
    <property type="protein sequence ID" value="CAH1403432.1"/>
    <property type="molecule type" value="Genomic_DNA"/>
</dbReference>
<dbReference type="Gene3D" id="4.10.60.10">
    <property type="entry name" value="Zinc finger, CCHC-type"/>
    <property type="match status" value="1"/>
</dbReference>
<evidence type="ECO:0000256" key="2">
    <source>
        <dbReference type="ARBA" id="ARBA00007497"/>
    </source>
</evidence>
<dbReference type="PANTHER" id="PTHR13316:SF0">
    <property type="entry name" value="ZINC FINGER CCHC DOMAIN-CONTAINING PROTEIN 8"/>
    <property type="match status" value="1"/>
</dbReference>
<feature type="compositionally biased region" description="Basic and acidic residues" evidence="8">
    <location>
        <begin position="298"/>
        <end position="312"/>
    </location>
</feature>
<accession>A0A9P0HKJ5</accession>
<evidence type="ECO:0000256" key="6">
    <source>
        <dbReference type="ARBA" id="ARBA00023242"/>
    </source>
</evidence>
<dbReference type="InterPro" id="IPR036875">
    <property type="entry name" value="Znf_CCHC_sf"/>
</dbReference>
<dbReference type="GO" id="GO:0005654">
    <property type="term" value="C:nucleoplasm"/>
    <property type="evidence" value="ECO:0007669"/>
    <property type="project" value="UniProtKB-SubCell"/>
</dbReference>
<dbReference type="SMART" id="SM00581">
    <property type="entry name" value="PSP"/>
    <property type="match status" value="1"/>
</dbReference>
<dbReference type="InterPro" id="IPR006568">
    <property type="entry name" value="PSP_pro-rich"/>
</dbReference>
<dbReference type="GO" id="GO:0008270">
    <property type="term" value="F:zinc ion binding"/>
    <property type="evidence" value="ECO:0007669"/>
    <property type="project" value="UniProtKB-KW"/>
</dbReference>
<feature type="region of interest" description="Disordered" evidence="8">
    <location>
        <begin position="298"/>
        <end position="337"/>
    </location>
</feature>
<dbReference type="GO" id="GO:0003723">
    <property type="term" value="F:RNA binding"/>
    <property type="evidence" value="ECO:0007669"/>
    <property type="project" value="TreeGrafter"/>
</dbReference>
<dbReference type="SUPFAM" id="SSF57756">
    <property type="entry name" value="Retrovirus zinc finger-like domains"/>
    <property type="match status" value="1"/>
</dbReference>
<evidence type="ECO:0000256" key="4">
    <source>
        <dbReference type="ARBA" id="ARBA00022771"/>
    </source>
</evidence>
<organism evidence="10 11">
    <name type="scientific">Nezara viridula</name>
    <name type="common">Southern green stink bug</name>
    <name type="synonym">Cimex viridulus</name>
    <dbReference type="NCBI Taxonomy" id="85310"/>
    <lineage>
        <taxon>Eukaryota</taxon>
        <taxon>Metazoa</taxon>
        <taxon>Ecdysozoa</taxon>
        <taxon>Arthropoda</taxon>
        <taxon>Hexapoda</taxon>
        <taxon>Insecta</taxon>
        <taxon>Pterygota</taxon>
        <taxon>Neoptera</taxon>
        <taxon>Paraneoptera</taxon>
        <taxon>Hemiptera</taxon>
        <taxon>Heteroptera</taxon>
        <taxon>Panheteroptera</taxon>
        <taxon>Pentatomomorpha</taxon>
        <taxon>Pentatomoidea</taxon>
        <taxon>Pentatomidae</taxon>
        <taxon>Pentatominae</taxon>
        <taxon>Nezara</taxon>
    </lineage>
</organism>
<proteinExistence type="inferred from homology"/>
<dbReference type="InterPro" id="IPR001878">
    <property type="entry name" value="Znf_CCHC"/>
</dbReference>
<evidence type="ECO:0000256" key="3">
    <source>
        <dbReference type="ARBA" id="ARBA00022723"/>
    </source>
</evidence>
<dbReference type="PANTHER" id="PTHR13316">
    <property type="entry name" value="ZINC FINGER, CCHC DOMAIN CONTAINING 8"/>
    <property type="match status" value="1"/>
</dbReference>
<name>A0A9P0HKJ5_NEZVI</name>
<evidence type="ECO:0000259" key="9">
    <source>
        <dbReference type="PROSITE" id="PS50158"/>
    </source>
</evidence>
<evidence type="ECO:0000313" key="11">
    <source>
        <dbReference type="Proteomes" id="UP001152798"/>
    </source>
</evidence>
<evidence type="ECO:0000256" key="7">
    <source>
        <dbReference type="PROSITE-ProRule" id="PRU00047"/>
    </source>
</evidence>
<reference evidence="10" key="1">
    <citation type="submission" date="2022-01" db="EMBL/GenBank/DDBJ databases">
        <authorList>
            <person name="King R."/>
        </authorList>
    </citation>
    <scope>NUCLEOTIDE SEQUENCE</scope>
</reference>
<feature type="compositionally biased region" description="Polar residues" evidence="8">
    <location>
        <begin position="313"/>
        <end position="329"/>
    </location>
</feature>
<dbReference type="Pfam" id="PF04046">
    <property type="entry name" value="PSP"/>
    <property type="match status" value="1"/>
</dbReference>
<dbReference type="AlphaFoldDB" id="A0A9P0HKJ5"/>
<feature type="domain" description="CCHC-type" evidence="9">
    <location>
        <begin position="52"/>
        <end position="66"/>
    </location>
</feature>
<dbReference type="GO" id="GO:0071013">
    <property type="term" value="C:catalytic step 2 spliceosome"/>
    <property type="evidence" value="ECO:0007669"/>
    <property type="project" value="TreeGrafter"/>
</dbReference>
<dbReference type="PROSITE" id="PS50158">
    <property type="entry name" value="ZF_CCHC"/>
    <property type="match status" value="1"/>
</dbReference>
<comment type="similarity">
    <text evidence="2">Belongs to the ZCCHC8 family.</text>
</comment>
<evidence type="ECO:0000256" key="8">
    <source>
        <dbReference type="SAM" id="MobiDB-lite"/>
    </source>
</evidence>
<dbReference type="Proteomes" id="UP001152798">
    <property type="component" value="Chromosome 5"/>
</dbReference>
<dbReference type="InterPro" id="IPR052115">
    <property type="entry name" value="NEXT_complex_subunit_ZCCHC8"/>
</dbReference>
<keyword evidence="5" id="KW-0862">Zinc</keyword>